<keyword evidence="4 7" id="KW-0064">Aspartyl protease</keyword>
<dbReference type="InterPro" id="IPR033876">
    <property type="entry name" value="SAP-like"/>
</dbReference>
<dbReference type="Proteomes" id="UP000237481">
    <property type="component" value="Unassembled WGS sequence"/>
</dbReference>
<dbReference type="PRINTS" id="PR00792">
    <property type="entry name" value="PEPSIN"/>
</dbReference>
<dbReference type="EMBL" id="PKSG01000564">
    <property type="protein sequence ID" value="POR34184.1"/>
    <property type="molecule type" value="Genomic_DNA"/>
</dbReference>
<comment type="similarity">
    <text evidence="1 7">Belongs to the peptidase A1 family.</text>
</comment>
<evidence type="ECO:0000256" key="2">
    <source>
        <dbReference type="ARBA" id="ARBA00022670"/>
    </source>
</evidence>
<dbReference type="InterPro" id="IPR021109">
    <property type="entry name" value="Peptidase_aspartic_dom_sf"/>
</dbReference>
<dbReference type="InterPro" id="IPR001969">
    <property type="entry name" value="Aspartic_peptidase_AS"/>
</dbReference>
<dbReference type="InterPro" id="IPR033121">
    <property type="entry name" value="PEPTIDASE_A1"/>
</dbReference>
<dbReference type="SUPFAM" id="SSF50630">
    <property type="entry name" value="Acid proteases"/>
    <property type="match status" value="1"/>
</dbReference>
<evidence type="ECO:0000256" key="8">
    <source>
        <dbReference type="SAM" id="SignalP"/>
    </source>
</evidence>
<dbReference type="PROSITE" id="PS00141">
    <property type="entry name" value="ASP_PROTEASE"/>
    <property type="match status" value="1"/>
</dbReference>
<evidence type="ECO:0000313" key="10">
    <source>
        <dbReference type="EMBL" id="POR34184.1"/>
    </source>
</evidence>
<evidence type="ECO:0000256" key="6">
    <source>
        <dbReference type="PIRSR" id="PIRSR601461-1"/>
    </source>
</evidence>
<dbReference type="PROSITE" id="PS51767">
    <property type="entry name" value="PEPTIDASE_A1"/>
    <property type="match status" value="1"/>
</dbReference>
<gene>
    <name evidence="10" type="ORF">TPAR_05603</name>
</gene>
<dbReference type="GO" id="GO:0004190">
    <property type="term" value="F:aspartic-type endopeptidase activity"/>
    <property type="evidence" value="ECO:0007669"/>
    <property type="project" value="UniProtKB-KW"/>
</dbReference>
<proteinExistence type="inferred from homology"/>
<dbReference type="STRING" id="94208.A0A2S4KVI3"/>
<name>A0A2S4KVI3_9HYPO</name>
<evidence type="ECO:0000256" key="1">
    <source>
        <dbReference type="ARBA" id="ARBA00007447"/>
    </source>
</evidence>
<evidence type="ECO:0000259" key="9">
    <source>
        <dbReference type="PROSITE" id="PS51767"/>
    </source>
</evidence>
<dbReference type="OrthoDB" id="771136at2759"/>
<dbReference type="PANTHER" id="PTHR47966">
    <property type="entry name" value="BETA-SITE APP-CLEAVING ENZYME, ISOFORM A-RELATED"/>
    <property type="match status" value="1"/>
</dbReference>
<dbReference type="GO" id="GO:0006508">
    <property type="term" value="P:proteolysis"/>
    <property type="evidence" value="ECO:0007669"/>
    <property type="project" value="UniProtKB-KW"/>
</dbReference>
<dbReference type="InterPro" id="IPR001461">
    <property type="entry name" value="Aspartic_peptidase_A1"/>
</dbReference>
<feature type="chain" id="PRO_5015398652" evidence="8">
    <location>
        <begin position="21"/>
        <end position="498"/>
    </location>
</feature>
<accession>A0A2S4KVI3</accession>
<feature type="domain" description="Peptidase A1" evidence="9">
    <location>
        <begin position="57"/>
        <end position="437"/>
    </location>
</feature>
<dbReference type="PANTHER" id="PTHR47966:SF65">
    <property type="entry name" value="ASPARTIC-TYPE ENDOPEPTIDASE"/>
    <property type="match status" value="1"/>
</dbReference>
<sequence length="498" mass="53165">MPSPLRGLALLALAASTVSAGTLSVPFVRRADAIPPLTRRDGTVDLQALNNITGGGYYAEFAIGTPPQKLVFQLDTGSSDTWTNFVGTDLCKSREAQANGGLWCLPLFNPNSSSTFKTVDQGGFNITYLDQRHISGDYFNDSVTINGKEVKNQQLGLARKSVRQTGLMGLGFRANVAARKPYATIVDNLVSQGIIDAPVFSLYLVWPHPSSSVPRIIFSAGPELTMHALLQNDLDAKSGTILFGGVDSQKYYGNLTTLPLLSDTQLSDTQPKSNNITSYTVHLEGLDVDGVKLSNLDAAAILDSGSTLTLLPSSQARDISNYFGVKTIKEIPTPLIDCAYRESKGKGVTLKFKFNGKTIKVPVSEMAINAFPDDIQTVLKNSMYASRFSDWKNVCIFGIASAYDYGIKSDKFVLLGDTFLRSAYVAYDMANLQLGIAQANANTDKSNVIEIKKDAKDLPKAAGVAEKDSAAGNLGGPSMAAAAAGTLLMAVAAIVSTL</sequence>
<feature type="active site" evidence="6">
    <location>
        <position position="303"/>
    </location>
</feature>
<organism evidence="10 11">
    <name type="scientific">Tolypocladium paradoxum</name>
    <dbReference type="NCBI Taxonomy" id="94208"/>
    <lineage>
        <taxon>Eukaryota</taxon>
        <taxon>Fungi</taxon>
        <taxon>Dikarya</taxon>
        <taxon>Ascomycota</taxon>
        <taxon>Pezizomycotina</taxon>
        <taxon>Sordariomycetes</taxon>
        <taxon>Hypocreomycetidae</taxon>
        <taxon>Hypocreales</taxon>
        <taxon>Ophiocordycipitaceae</taxon>
        <taxon>Tolypocladium</taxon>
    </lineage>
</organism>
<reference evidence="10 11" key="1">
    <citation type="submission" date="2018-01" db="EMBL/GenBank/DDBJ databases">
        <title>Harnessing the power of phylogenomics to disentangle the directionality and signatures of interkingdom host jumping in the parasitic fungal genus Tolypocladium.</title>
        <authorList>
            <person name="Quandt C.A."/>
            <person name="Patterson W."/>
            <person name="Spatafora J.W."/>
        </authorList>
    </citation>
    <scope>NUCLEOTIDE SEQUENCE [LARGE SCALE GENOMIC DNA]</scope>
    <source>
        <strain evidence="10 11">NRBC 100945</strain>
    </source>
</reference>
<dbReference type="Pfam" id="PF00026">
    <property type="entry name" value="Asp"/>
    <property type="match status" value="2"/>
</dbReference>
<keyword evidence="11" id="KW-1185">Reference proteome</keyword>
<dbReference type="AlphaFoldDB" id="A0A2S4KVI3"/>
<dbReference type="CDD" id="cd05474">
    <property type="entry name" value="SAP_like"/>
    <property type="match status" value="1"/>
</dbReference>
<evidence type="ECO:0000256" key="5">
    <source>
        <dbReference type="ARBA" id="ARBA00022801"/>
    </source>
</evidence>
<feature type="signal peptide" evidence="8">
    <location>
        <begin position="1"/>
        <end position="20"/>
    </location>
</feature>
<comment type="caution">
    <text evidence="10">The sequence shown here is derived from an EMBL/GenBank/DDBJ whole genome shotgun (WGS) entry which is preliminary data.</text>
</comment>
<feature type="active site" evidence="6">
    <location>
        <position position="75"/>
    </location>
</feature>
<dbReference type="Gene3D" id="2.40.70.10">
    <property type="entry name" value="Acid Proteases"/>
    <property type="match status" value="2"/>
</dbReference>
<evidence type="ECO:0000256" key="7">
    <source>
        <dbReference type="RuleBase" id="RU000454"/>
    </source>
</evidence>
<keyword evidence="5 7" id="KW-0378">Hydrolase</keyword>
<evidence type="ECO:0000256" key="3">
    <source>
        <dbReference type="ARBA" id="ARBA00022729"/>
    </source>
</evidence>
<evidence type="ECO:0000313" key="11">
    <source>
        <dbReference type="Proteomes" id="UP000237481"/>
    </source>
</evidence>
<keyword evidence="3 8" id="KW-0732">Signal</keyword>
<evidence type="ECO:0000256" key="4">
    <source>
        <dbReference type="ARBA" id="ARBA00022750"/>
    </source>
</evidence>
<protein>
    <submittedName>
        <fullName evidence="10">Aspartic-type endopeptidase opsB</fullName>
    </submittedName>
</protein>
<keyword evidence="2 7" id="KW-0645">Protease</keyword>